<dbReference type="RefSeq" id="XP_073769506.1">
    <property type="nucleotide sequence ID" value="XM_073913405.1"/>
</dbReference>
<accession>A0AC58GIF2</accession>
<sequence>MSDSAGDTQFQDESTMSDELQKLKDLIESADNERSRLLLEKAESEKEKRRAEAELERWMKDEEIQEEQFRRDLEELQVEMKSLESTIRTLKKELDDLKDKLQLKEDEIDSLQQKFKIQAELPVQTVKFSGSRGVCEREDELRCVFTVTQRPSLLLRGGQALITFEEDKVAEQILRLAKCSVACDKAKMEVKPCAVTLEPTVKYEVHITVSKKTVRFQFQKAPPPFPAERIRDRLELSFCKANRGGGEVEELHYNEEGGAGTVTFSSSAVAERLVLRGRYTVDVCGEADVEILPVYEYQLRKFQTFSGVAGRTVLLKGIQALLDEEDLQDHLEIHFQKPSNYGGEVENIRYVPDRETLTAFFSEDHTTADP</sequence>
<evidence type="ECO:0000313" key="1">
    <source>
        <dbReference type="Proteomes" id="UP000000437"/>
    </source>
</evidence>
<evidence type="ECO:0000313" key="2">
    <source>
        <dbReference type="RefSeq" id="XP_073769506.1"/>
    </source>
</evidence>
<name>A0AC58GIF2_DANRE</name>
<gene>
    <name evidence="2" type="primary">nmi</name>
</gene>
<dbReference type="Proteomes" id="UP000000437">
    <property type="component" value="Chromosome 9"/>
</dbReference>
<proteinExistence type="predicted"/>
<keyword evidence="1" id="KW-1185">Reference proteome</keyword>
<organism evidence="1 2">
    <name type="scientific">Danio rerio</name>
    <name type="common">Zebrafish</name>
    <name type="synonym">Brachydanio rerio</name>
    <dbReference type="NCBI Taxonomy" id="7955"/>
    <lineage>
        <taxon>Eukaryota</taxon>
        <taxon>Metazoa</taxon>
        <taxon>Chordata</taxon>
        <taxon>Craniata</taxon>
        <taxon>Vertebrata</taxon>
        <taxon>Euteleostomi</taxon>
        <taxon>Actinopterygii</taxon>
        <taxon>Neopterygii</taxon>
        <taxon>Teleostei</taxon>
        <taxon>Ostariophysi</taxon>
        <taxon>Cypriniformes</taxon>
        <taxon>Danionidae</taxon>
        <taxon>Danioninae</taxon>
        <taxon>Danio</taxon>
    </lineage>
</organism>
<protein>
    <submittedName>
        <fullName evidence="2">N-myc-interactor</fullName>
    </submittedName>
</protein>
<reference evidence="2" key="1">
    <citation type="submission" date="2025-08" db="UniProtKB">
        <authorList>
            <consortium name="RefSeq"/>
        </authorList>
    </citation>
    <scope>IDENTIFICATION</scope>
    <source>
        <strain evidence="2">Tuebingen</strain>
        <tissue evidence="2">Fibroblasts and whole tissue</tissue>
    </source>
</reference>